<organism evidence="1 2">
    <name type="scientific">Natronorubrum bangense</name>
    <dbReference type="NCBI Taxonomy" id="61858"/>
    <lineage>
        <taxon>Archaea</taxon>
        <taxon>Methanobacteriati</taxon>
        <taxon>Methanobacteriota</taxon>
        <taxon>Stenosarchaea group</taxon>
        <taxon>Halobacteria</taxon>
        <taxon>Halobacteriales</taxon>
        <taxon>Natrialbaceae</taxon>
        <taxon>Natronorubrum</taxon>
    </lineage>
</organism>
<dbReference type="InterPro" id="IPR019205">
    <property type="entry name" value="DUF2080_transposon-encoded"/>
</dbReference>
<gene>
    <name evidence="1" type="ORF">DV706_18355</name>
</gene>
<keyword evidence="1" id="KW-0614">Plasmid</keyword>
<dbReference type="Pfam" id="PF09853">
    <property type="entry name" value="DUF2080"/>
    <property type="match status" value="1"/>
</dbReference>
<dbReference type="Proteomes" id="UP000296822">
    <property type="component" value="Plasmid unnamed1"/>
</dbReference>
<dbReference type="EMBL" id="CP031306">
    <property type="protein sequence ID" value="QCC56476.1"/>
    <property type="molecule type" value="Genomic_DNA"/>
</dbReference>
<sequence length="52" mass="5869">MGNRFEIDGEEVLDGEVKPFGNSAHVTVPKRWRGADVKVVRISEPTEEENDE</sequence>
<accession>A0A4D6HT69</accession>
<dbReference type="AlphaFoldDB" id="A0A4D6HT69"/>
<proteinExistence type="predicted"/>
<dbReference type="NCBIfam" id="NF033496">
    <property type="entry name" value="DUF2080_fam_acc"/>
    <property type="match status" value="1"/>
</dbReference>
<dbReference type="KEGG" id="nbg:DV706_18355"/>
<protein>
    <submittedName>
        <fullName evidence="1">DUF2080 family transposase-associated protein</fullName>
    </submittedName>
</protein>
<reference evidence="1 2" key="1">
    <citation type="journal article" date="2019" name="Nat. Commun.">
        <title>A new type of DNA phosphorothioation-based antiviral system in archaea.</title>
        <authorList>
            <person name="Xiong L."/>
            <person name="Liu S."/>
            <person name="Chen S."/>
            <person name="Xiao Y."/>
            <person name="Zhu B."/>
            <person name="Gao Y."/>
            <person name="Zhang Y."/>
            <person name="Chen B."/>
            <person name="Luo J."/>
            <person name="Deng Z."/>
            <person name="Chen X."/>
            <person name="Wang L."/>
            <person name="Chen S."/>
        </authorList>
    </citation>
    <scope>NUCLEOTIDE SEQUENCE [LARGE SCALE GENOMIC DNA]</scope>
    <source>
        <strain evidence="1 2">JCM 10635</strain>
        <plasmid evidence="1 2">unnamed1</plasmid>
    </source>
</reference>
<name>A0A4D6HT69_9EURY</name>
<evidence type="ECO:0000313" key="2">
    <source>
        <dbReference type="Proteomes" id="UP000296822"/>
    </source>
</evidence>
<dbReference type="GeneID" id="39853239"/>
<evidence type="ECO:0000313" key="1">
    <source>
        <dbReference type="EMBL" id="QCC56476.1"/>
    </source>
</evidence>
<geneLocation type="plasmid" evidence="1">
    <name>unnamed1</name>
</geneLocation>
<dbReference type="RefSeq" id="WP_006067170.1">
    <property type="nucleotide sequence ID" value="NZ_CP031306.1"/>
</dbReference>